<evidence type="ECO:0000256" key="2">
    <source>
        <dbReference type="SAM" id="MobiDB-lite"/>
    </source>
</evidence>
<keyword evidence="4" id="KW-1185">Reference proteome</keyword>
<dbReference type="InterPro" id="IPR015267">
    <property type="entry name" value="PPP4R2"/>
</dbReference>
<comment type="caution">
    <text evidence="3">The sequence shown here is derived from an EMBL/GenBank/DDBJ whole genome shotgun (WGS) entry which is preliminary data.</text>
</comment>
<evidence type="ECO:0000313" key="3">
    <source>
        <dbReference type="EMBL" id="KAG0151690.1"/>
    </source>
</evidence>
<dbReference type="EMBL" id="MU167211">
    <property type="protein sequence ID" value="KAG0151690.1"/>
    <property type="molecule type" value="Genomic_DNA"/>
</dbReference>
<feature type="compositionally biased region" description="Basic and acidic residues" evidence="2">
    <location>
        <begin position="132"/>
        <end position="141"/>
    </location>
</feature>
<dbReference type="GO" id="GO:0019888">
    <property type="term" value="F:protein phosphatase regulator activity"/>
    <property type="evidence" value="ECO:0007669"/>
    <property type="project" value="InterPro"/>
</dbReference>
<protein>
    <submittedName>
        <fullName evidence="3">Uncharacterized protein</fullName>
    </submittedName>
</protein>
<dbReference type="AlphaFoldDB" id="A0A9P6THE8"/>
<feature type="region of interest" description="Disordered" evidence="2">
    <location>
        <begin position="132"/>
        <end position="154"/>
    </location>
</feature>
<name>A0A9P6THE8_9BASI</name>
<dbReference type="OrthoDB" id="341898at2759"/>
<dbReference type="GO" id="GO:0005634">
    <property type="term" value="C:nucleus"/>
    <property type="evidence" value="ECO:0007669"/>
    <property type="project" value="TreeGrafter"/>
</dbReference>
<feature type="region of interest" description="Disordered" evidence="2">
    <location>
        <begin position="257"/>
        <end position="439"/>
    </location>
</feature>
<dbReference type="PANTHER" id="PTHR16487">
    <property type="entry name" value="PPP4R2-RELATED PROTEIN"/>
    <property type="match status" value="1"/>
</dbReference>
<feature type="compositionally biased region" description="Low complexity" evidence="2">
    <location>
        <begin position="275"/>
        <end position="287"/>
    </location>
</feature>
<dbReference type="Proteomes" id="UP000886653">
    <property type="component" value="Unassembled WGS sequence"/>
</dbReference>
<comment type="similarity">
    <text evidence="1">Belongs to the PPP4R2 family.</text>
</comment>
<gene>
    <name evidence="3" type="ORF">CROQUDRAFT_650719</name>
</gene>
<sequence>MVIVNKTRSSNGTSAVGSLPALDDESVLGMDVKLDQLDGFVWEDAFSQVLSSLSRTGLPNVNTPEWATVFKIILFNLRLIVQNYLKLGPPALFDTKDKPAAGWLWKSEDVQKGVDRICSSLVEFNDKKRLEQEPADADHSAGHQQDPELSSHLSSEQLAGIKSAPFTIQRLAELVSVAQPQLALNDDPRLGVHKHYTTLPKYLRAVQRVLSITSPVASFSINTFDLPHPSDGLMLAPPPDMSESGINGSYPLLNGSPSLSLFGPAPAQTTRPRRPSTSTPVTPVLSPIQWLLTPTDRSPSSSPSPRSRQASPAAAMPLNGERPITPPLGAPHGLLGSPALSFDPSSAPNPMSPPGRVDELDPGLGTAEEMEDGPVAIGSAALGDRPTVVEGTVSQPILSNVEMSVSGDPGAPKSEADTAPESVNETNESAEDTQMIDGA</sequence>
<evidence type="ECO:0000256" key="1">
    <source>
        <dbReference type="ARBA" id="ARBA00009207"/>
    </source>
</evidence>
<dbReference type="GO" id="GO:0030289">
    <property type="term" value="C:protein phosphatase 4 complex"/>
    <property type="evidence" value="ECO:0007669"/>
    <property type="project" value="InterPro"/>
</dbReference>
<proteinExistence type="inferred from homology"/>
<feature type="compositionally biased region" description="Polar residues" evidence="2">
    <location>
        <begin position="392"/>
        <end position="403"/>
    </location>
</feature>
<dbReference type="GO" id="GO:0005737">
    <property type="term" value="C:cytoplasm"/>
    <property type="evidence" value="ECO:0007669"/>
    <property type="project" value="TreeGrafter"/>
</dbReference>
<feature type="compositionally biased region" description="Low complexity" evidence="2">
    <location>
        <begin position="297"/>
        <end position="315"/>
    </location>
</feature>
<reference evidence="3" key="1">
    <citation type="submission" date="2013-11" db="EMBL/GenBank/DDBJ databases">
        <title>Genome sequence of the fusiform rust pathogen reveals effectors for host alternation and coevolution with pine.</title>
        <authorList>
            <consortium name="DOE Joint Genome Institute"/>
            <person name="Smith K."/>
            <person name="Pendleton A."/>
            <person name="Kubisiak T."/>
            <person name="Anderson C."/>
            <person name="Salamov A."/>
            <person name="Aerts A."/>
            <person name="Riley R."/>
            <person name="Clum A."/>
            <person name="Lindquist E."/>
            <person name="Ence D."/>
            <person name="Campbell M."/>
            <person name="Kronenberg Z."/>
            <person name="Feau N."/>
            <person name="Dhillon B."/>
            <person name="Hamelin R."/>
            <person name="Burleigh J."/>
            <person name="Smith J."/>
            <person name="Yandell M."/>
            <person name="Nelson C."/>
            <person name="Grigoriev I."/>
            <person name="Davis J."/>
        </authorList>
    </citation>
    <scope>NUCLEOTIDE SEQUENCE</scope>
    <source>
        <strain evidence="3">G11</strain>
    </source>
</reference>
<organism evidence="3 4">
    <name type="scientific">Cronartium quercuum f. sp. fusiforme G11</name>
    <dbReference type="NCBI Taxonomy" id="708437"/>
    <lineage>
        <taxon>Eukaryota</taxon>
        <taxon>Fungi</taxon>
        <taxon>Dikarya</taxon>
        <taxon>Basidiomycota</taxon>
        <taxon>Pucciniomycotina</taxon>
        <taxon>Pucciniomycetes</taxon>
        <taxon>Pucciniales</taxon>
        <taxon>Coleosporiaceae</taxon>
        <taxon>Cronartium</taxon>
    </lineage>
</organism>
<evidence type="ECO:0000313" key="4">
    <source>
        <dbReference type="Proteomes" id="UP000886653"/>
    </source>
</evidence>
<dbReference type="PANTHER" id="PTHR16487:SF0">
    <property type="entry name" value="PROTEIN PHOSPHATASE 4 REGULATORY SUBUNIT 2-RELATED"/>
    <property type="match status" value="1"/>
</dbReference>
<accession>A0A9P6THE8</accession>